<sequence>MVAGYNRVIYRHVNKAFYESNTTVCSVNHGPSYKGKKLMKNLLKLKLGVQKQPLWQSKSPSFSLELIKEDNRQQIANVEEISNKWQRNLQIL</sequence>
<dbReference type="WBParaSite" id="nRc.2.0.1.t29984-RA">
    <property type="protein sequence ID" value="nRc.2.0.1.t29984-RA"/>
    <property type="gene ID" value="nRc.2.0.1.g29984"/>
</dbReference>
<dbReference type="Proteomes" id="UP000887565">
    <property type="component" value="Unplaced"/>
</dbReference>
<name>A0A915JVC0_ROMCU</name>
<evidence type="ECO:0000313" key="2">
    <source>
        <dbReference type="WBParaSite" id="nRc.2.0.1.t29984-RA"/>
    </source>
</evidence>
<protein>
    <submittedName>
        <fullName evidence="2">Uncharacterized protein</fullName>
    </submittedName>
</protein>
<dbReference type="AlphaFoldDB" id="A0A915JVC0"/>
<reference evidence="2" key="1">
    <citation type="submission" date="2022-11" db="UniProtKB">
        <authorList>
            <consortium name="WormBaseParasite"/>
        </authorList>
    </citation>
    <scope>IDENTIFICATION</scope>
</reference>
<organism evidence="1 2">
    <name type="scientific">Romanomermis culicivorax</name>
    <name type="common">Nematode worm</name>
    <dbReference type="NCBI Taxonomy" id="13658"/>
    <lineage>
        <taxon>Eukaryota</taxon>
        <taxon>Metazoa</taxon>
        <taxon>Ecdysozoa</taxon>
        <taxon>Nematoda</taxon>
        <taxon>Enoplea</taxon>
        <taxon>Dorylaimia</taxon>
        <taxon>Mermithida</taxon>
        <taxon>Mermithoidea</taxon>
        <taxon>Mermithidae</taxon>
        <taxon>Romanomermis</taxon>
    </lineage>
</organism>
<accession>A0A915JVC0</accession>
<proteinExistence type="predicted"/>
<keyword evidence="1" id="KW-1185">Reference proteome</keyword>
<evidence type="ECO:0000313" key="1">
    <source>
        <dbReference type="Proteomes" id="UP000887565"/>
    </source>
</evidence>